<feature type="domain" description="Amidase" evidence="1">
    <location>
        <begin position="24"/>
        <end position="435"/>
    </location>
</feature>
<keyword evidence="3" id="KW-0378">Hydrolase</keyword>
<dbReference type="Proteomes" id="UP000026249">
    <property type="component" value="Unassembled WGS sequence"/>
</dbReference>
<keyword evidence="4" id="KW-1185">Reference proteome</keyword>
<dbReference type="Pfam" id="PF21986">
    <property type="entry name" value="AH_C"/>
    <property type="match status" value="1"/>
</dbReference>
<reference evidence="3 4" key="1">
    <citation type="submission" date="2014-03" db="EMBL/GenBank/DDBJ databases">
        <title>Draft Genome Sequence of Actibacterium mucosum KCTC 23349, a Marine Alphaproteobacterium with Complex Ionic Requirements Isolated from Mediterranean Seawater at Malvarrosa Beach, Valencia, Spain.</title>
        <authorList>
            <person name="Arahal D.R."/>
            <person name="Shao Z."/>
            <person name="Lai Q."/>
            <person name="Pujalte M.J."/>
        </authorList>
    </citation>
    <scope>NUCLEOTIDE SEQUENCE [LARGE SCALE GENOMIC DNA]</scope>
    <source>
        <strain evidence="3 4">KCTC 23349</strain>
    </source>
</reference>
<dbReference type="InterPro" id="IPR036928">
    <property type="entry name" value="AS_sf"/>
</dbReference>
<dbReference type="InterPro" id="IPR053844">
    <property type="entry name" value="AH_C"/>
</dbReference>
<dbReference type="PANTHER" id="PTHR11895">
    <property type="entry name" value="TRANSAMIDASE"/>
    <property type="match status" value="1"/>
</dbReference>
<comment type="caution">
    <text evidence="3">The sequence shown here is derived from an EMBL/GenBank/DDBJ whole genome shotgun (WGS) entry which is preliminary data.</text>
</comment>
<name>A0A037ZJS2_9RHOB</name>
<dbReference type="GO" id="GO:0016787">
    <property type="term" value="F:hydrolase activity"/>
    <property type="evidence" value="ECO:0007669"/>
    <property type="project" value="UniProtKB-KW"/>
</dbReference>
<dbReference type="PANTHER" id="PTHR11895:SF169">
    <property type="entry name" value="GLUTAMYL-TRNA(GLN) AMIDOTRANSFERASE"/>
    <property type="match status" value="1"/>
</dbReference>
<dbReference type="Gene3D" id="3.10.490.10">
    <property type="entry name" value="Gamma-glutamyl cyclotransferase-like"/>
    <property type="match status" value="1"/>
</dbReference>
<dbReference type="AlphaFoldDB" id="A0A037ZJS2"/>
<dbReference type="Gene3D" id="1.20.58.1700">
    <property type="match status" value="1"/>
</dbReference>
<dbReference type="Gene3D" id="3.90.1300.10">
    <property type="entry name" value="Amidase signature (AS) domain"/>
    <property type="match status" value="1"/>
</dbReference>
<evidence type="ECO:0000313" key="4">
    <source>
        <dbReference type="Proteomes" id="UP000026249"/>
    </source>
</evidence>
<protein>
    <submittedName>
        <fullName evidence="3">Allophanate hydrolase</fullName>
    </submittedName>
</protein>
<organism evidence="3 4">
    <name type="scientific">Actibacterium mucosum KCTC 23349</name>
    <dbReference type="NCBI Taxonomy" id="1454373"/>
    <lineage>
        <taxon>Bacteria</taxon>
        <taxon>Pseudomonadati</taxon>
        <taxon>Pseudomonadota</taxon>
        <taxon>Alphaproteobacteria</taxon>
        <taxon>Rhodobacterales</taxon>
        <taxon>Roseobacteraceae</taxon>
        <taxon>Actibacterium</taxon>
    </lineage>
</organism>
<evidence type="ECO:0000313" key="3">
    <source>
        <dbReference type="EMBL" id="KAJ56343.1"/>
    </source>
</evidence>
<evidence type="ECO:0000259" key="1">
    <source>
        <dbReference type="Pfam" id="PF01425"/>
    </source>
</evidence>
<dbReference type="InterPro" id="IPR014085">
    <property type="entry name" value="Allophanate_hydrolase"/>
</dbReference>
<dbReference type="Pfam" id="PF01425">
    <property type="entry name" value="Amidase"/>
    <property type="match status" value="1"/>
</dbReference>
<dbReference type="NCBIfam" id="TIGR02713">
    <property type="entry name" value="allophanate_hyd"/>
    <property type="match status" value="1"/>
</dbReference>
<gene>
    <name evidence="3" type="ORF">ACMU_05195</name>
</gene>
<dbReference type="NCBIfam" id="NF006043">
    <property type="entry name" value="PRK08186.1"/>
    <property type="match status" value="1"/>
</dbReference>
<dbReference type="SUPFAM" id="SSF75304">
    <property type="entry name" value="Amidase signature (AS) enzymes"/>
    <property type="match status" value="1"/>
</dbReference>
<proteinExistence type="predicted"/>
<dbReference type="RefSeq" id="WP_035256296.1">
    <property type="nucleotide sequence ID" value="NZ_JFKE01000002.1"/>
</dbReference>
<dbReference type="OrthoDB" id="9811471at2"/>
<dbReference type="InterPro" id="IPR023631">
    <property type="entry name" value="Amidase_dom"/>
</dbReference>
<dbReference type="STRING" id="1454373.ACMU_05195"/>
<accession>A0A037ZJS2</accession>
<feature type="domain" description="Allophanate hydrolase C-terminal" evidence="2">
    <location>
        <begin position="471"/>
        <end position="595"/>
    </location>
</feature>
<sequence>MRAEIPLTLTSLHGAYAKGTTPSEIIEQVYARIEDVADPGIFLHLFAKEDLLAQAEALGDYNPEKALFGVPFVIKDNIDVAGAPTTAACPDFAYVPEKTAFVVQKLLDAGALLIGKTNLDQFATGLVGVRTPYGAPKNAIDPDIVPGGSSGGSGVAVAHGIATFSLGTDTAGSGRVPAALNNIVGLKPTLGALSATGMVPACRTLDTISIFALTVSDAYAAYAVAAVYDPADSYACAVETPSLVAPPSDLIIGIPSAASIRFEGDAAQDGSFTATVEALKATGATIREIDFTPLYDIAEMLYFGPWVAERYVATEDLITNNPDALFPVTRKIIGSAVGKTAADAFKGYYKLKELANGIAPLIDACDALCVPSIPTFASVADLEADPMGPNNMLGTYTNFVNLMNLCAITAPTPARPDGRPGSVTFIAEAGADAKVAALATQVEAWGDRKLGGTDWTIEPAQLPSSPAETVIRVAVCGAHMSGLPLNHTLTERGARFVKTDATAPDYSFFALPGSGIARPGLVRTTPGSGASVALELWDMPVTAFGSFMKTIPAPLGIGTLTLADGDLVQGFLCEAFATEAAEDISAIADWRKYLAVNA</sequence>
<dbReference type="EMBL" id="JFKE01000002">
    <property type="protein sequence ID" value="KAJ56343.1"/>
    <property type="molecule type" value="Genomic_DNA"/>
</dbReference>
<evidence type="ECO:0000259" key="2">
    <source>
        <dbReference type="Pfam" id="PF21986"/>
    </source>
</evidence>
<dbReference type="InterPro" id="IPR000120">
    <property type="entry name" value="Amidase"/>
</dbReference>